<keyword evidence="3" id="KW-1185">Reference proteome</keyword>
<feature type="chain" id="PRO_5036780336" evidence="2">
    <location>
        <begin position="24"/>
        <end position="194"/>
    </location>
</feature>
<organism evidence="3 4">
    <name type="scientific">Ditylenchus dipsaci</name>
    <dbReference type="NCBI Taxonomy" id="166011"/>
    <lineage>
        <taxon>Eukaryota</taxon>
        <taxon>Metazoa</taxon>
        <taxon>Ecdysozoa</taxon>
        <taxon>Nematoda</taxon>
        <taxon>Chromadorea</taxon>
        <taxon>Rhabditida</taxon>
        <taxon>Tylenchina</taxon>
        <taxon>Tylenchomorpha</taxon>
        <taxon>Sphaerularioidea</taxon>
        <taxon>Anguinidae</taxon>
        <taxon>Anguininae</taxon>
        <taxon>Ditylenchus</taxon>
    </lineage>
</organism>
<dbReference type="AlphaFoldDB" id="A0A915E3H6"/>
<evidence type="ECO:0000256" key="2">
    <source>
        <dbReference type="SAM" id="SignalP"/>
    </source>
</evidence>
<proteinExistence type="predicted"/>
<feature type="region of interest" description="Disordered" evidence="1">
    <location>
        <begin position="150"/>
        <end position="194"/>
    </location>
</feature>
<feature type="compositionally biased region" description="Basic and acidic residues" evidence="1">
    <location>
        <begin position="153"/>
        <end position="183"/>
    </location>
</feature>
<evidence type="ECO:0000313" key="4">
    <source>
        <dbReference type="WBParaSite" id="jg25448"/>
    </source>
</evidence>
<name>A0A915E3H6_9BILA</name>
<dbReference type="WBParaSite" id="jg25448">
    <property type="protein sequence ID" value="jg25448"/>
    <property type="gene ID" value="jg25448"/>
</dbReference>
<evidence type="ECO:0000256" key="1">
    <source>
        <dbReference type="SAM" id="MobiDB-lite"/>
    </source>
</evidence>
<keyword evidence="2" id="KW-0732">Signal</keyword>
<protein>
    <submittedName>
        <fullName evidence="4">Uncharacterized protein</fullName>
    </submittedName>
</protein>
<evidence type="ECO:0000313" key="3">
    <source>
        <dbReference type="Proteomes" id="UP000887574"/>
    </source>
</evidence>
<feature type="compositionally biased region" description="Polar residues" evidence="1">
    <location>
        <begin position="185"/>
        <end position="194"/>
    </location>
</feature>
<dbReference type="Proteomes" id="UP000887574">
    <property type="component" value="Unplaced"/>
</dbReference>
<accession>A0A915E3H6</accession>
<sequence>MRVNRLLLTAWLFHIAGVARVEGVMGKRLRSAGLHLAELKFTGWPCFKTPPVTGQSNNDGWSSSFGNIWNNASGKPAVHISLSNPQLQTPRLTSSSLPNAITPLEKPKSGHHLANLNDHPSLSNEHQTNDFQLDAPILQGISIVPELTVNSSPEKDNQESIDHLAGDVKHVQNEKEVQQKDEADTVNSQHHPKT</sequence>
<reference evidence="4" key="1">
    <citation type="submission" date="2022-11" db="UniProtKB">
        <authorList>
            <consortium name="WormBaseParasite"/>
        </authorList>
    </citation>
    <scope>IDENTIFICATION</scope>
</reference>
<feature type="signal peptide" evidence="2">
    <location>
        <begin position="1"/>
        <end position="23"/>
    </location>
</feature>